<keyword evidence="2" id="KW-1185">Reference proteome</keyword>
<gene>
    <name evidence="1" type="ORF">PR048_017914</name>
</gene>
<comment type="caution">
    <text evidence="1">The sequence shown here is derived from an EMBL/GenBank/DDBJ whole genome shotgun (WGS) entry which is preliminary data.</text>
</comment>
<name>A0ABQ9HAX1_9NEOP</name>
<accession>A0ABQ9HAX1</accession>
<protein>
    <submittedName>
        <fullName evidence="1">Uncharacterized protein</fullName>
    </submittedName>
</protein>
<evidence type="ECO:0000313" key="2">
    <source>
        <dbReference type="Proteomes" id="UP001159363"/>
    </source>
</evidence>
<reference evidence="1 2" key="1">
    <citation type="submission" date="2023-02" db="EMBL/GenBank/DDBJ databases">
        <title>LHISI_Scaffold_Assembly.</title>
        <authorList>
            <person name="Stuart O.P."/>
            <person name="Cleave R."/>
            <person name="Magrath M.J.L."/>
            <person name="Mikheyev A.S."/>
        </authorList>
    </citation>
    <scope>NUCLEOTIDE SEQUENCE [LARGE SCALE GENOMIC DNA]</scope>
    <source>
        <strain evidence="1">Daus_M_001</strain>
        <tissue evidence="1">Leg muscle</tissue>
    </source>
</reference>
<evidence type="ECO:0000313" key="1">
    <source>
        <dbReference type="EMBL" id="KAJ8881433.1"/>
    </source>
</evidence>
<dbReference type="EMBL" id="JARBHB010000006">
    <property type="protein sequence ID" value="KAJ8881433.1"/>
    <property type="molecule type" value="Genomic_DNA"/>
</dbReference>
<proteinExistence type="predicted"/>
<sequence length="75" mass="8163">MLAKLTSLTYMYCILDQVVDPCHPLPMPILTLAMDSEGVEESPRVSAESEVCGYPVVGVSTFHKTSLFLSTPLMA</sequence>
<dbReference type="Proteomes" id="UP001159363">
    <property type="component" value="Chromosome 5"/>
</dbReference>
<organism evidence="1 2">
    <name type="scientific">Dryococelus australis</name>
    <dbReference type="NCBI Taxonomy" id="614101"/>
    <lineage>
        <taxon>Eukaryota</taxon>
        <taxon>Metazoa</taxon>
        <taxon>Ecdysozoa</taxon>
        <taxon>Arthropoda</taxon>
        <taxon>Hexapoda</taxon>
        <taxon>Insecta</taxon>
        <taxon>Pterygota</taxon>
        <taxon>Neoptera</taxon>
        <taxon>Polyneoptera</taxon>
        <taxon>Phasmatodea</taxon>
        <taxon>Verophasmatodea</taxon>
        <taxon>Anareolatae</taxon>
        <taxon>Phasmatidae</taxon>
        <taxon>Eurycanthinae</taxon>
        <taxon>Dryococelus</taxon>
    </lineage>
</organism>